<keyword evidence="2 4" id="KW-0479">Metal-binding</keyword>
<keyword evidence="3 4" id="KW-0408">Iron</keyword>
<dbReference type="PROSITE" id="PS51007">
    <property type="entry name" value="CYTC"/>
    <property type="match status" value="1"/>
</dbReference>
<protein>
    <submittedName>
        <fullName evidence="7">Fatty acid cistrans isomerase</fullName>
    </submittedName>
</protein>
<feature type="transmembrane region" description="Helical" evidence="5">
    <location>
        <begin position="45"/>
        <end position="62"/>
    </location>
</feature>
<gene>
    <name evidence="7" type="ordered locus">Emtol_2259</name>
</gene>
<dbReference type="InterPro" id="IPR009056">
    <property type="entry name" value="Cyt_c-like_dom"/>
</dbReference>
<sequence>MDRFYKISSYLLLSLNILLLFLLLFEEKVSLPVWMSPIGRMHPLLLHLPIGFVVLMVILTFLKNEFESKSYEVFQKLLLTLTAISAAVVALMGFFLSREGGYDESLLQIHKYTGVLVSFVSYLAIAFYDKFTSINYSNWVLLAVIAITGHFGAGITHGENYLFESLQSKAEAKKFTEENTVYEAAIFPILEAKCVACHNDQKTKGQLNMSSIEKILRGGKNGSIWKIGDALNSHIIQRANLPLEHKEHMPPKGKPQLSAEEIALLIAWINEGADTKKVIKNYASNSETKKLVAKLISANSTTQTSKNYDFSAASAAKIEEVNTPFCSVFALANGSPALQADFFVSKKFDRKSLENLSKVREQLVVLNLSKMPLKDEDLSLINFPNLEKLNLNQTDITGKTLEQLKKCQNLESLALAGTKVSKESLEKVLDLPKLKEIFIWNTPINESTINELARRYSKVRFDKGGVDNPNEILKLNPPILVNEEFIIKANTPIVLKHTLRDVKIRYTLDGTNPDSTTNLVYSKPIMISSYTKLKAIATKDNWYSSKMIEYSFYKATYTPDSVYLLTPTNPKYAGKGAKTITDFKKGAIDNFQEPAWLGFRENEMVALFEFKTPKPLKDMTVSYLQKMDSYIMPPASVEVWAGNSKNDLKLVKKIQPTMPTKMELNANIGLNVALGGGNYKLVKLIVKPIAKLPSWHPGKGDKAWFFVDEVFFN</sequence>
<feature type="transmembrane region" description="Helical" evidence="5">
    <location>
        <begin position="139"/>
        <end position="158"/>
    </location>
</feature>
<dbReference type="SUPFAM" id="SSF46626">
    <property type="entry name" value="Cytochrome c"/>
    <property type="match status" value="1"/>
</dbReference>
<evidence type="ECO:0000256" key="1">
    <source>
        <dbReference type="ARBA" id="ARBA00022617"/>
    </source>
</evidence>
<dbReference type="GO" id="GO:0016853">
    <property type="term" value="F:isomerase activity"/>
    <property type="evidence" value="ECO:0007669"/>
    <property type="project" value="UniProtKB-KW"/>
</dbReference>
<keyword evidence="8" id="KW-1185">Reference proteome</keyword>
<evidence type="ECO:0000313" key="7">
    <source>
        <dbReference type="EMBL" id="AFK03397.1"/>
    </source>
</evidence>
<name>A0ABM5N1R6_EMTOG</name>
<evidence type="ECO:0000259" key="6">
    <source>
        <dbReference type="PROSITE" id="PS51007"/>
    </source>
</evidence>
<evidence type="ECO:0000313" key="8">
    <source>
        <dbReference type="Proteomes" id="UP000002875"/>
    </source>
</evidence>
<dbReference type="EMBL" id="CP002961">
    <property type="protein sequence ID" value="AFK03397.1"/>
    <property type="molecule type" value="Genomic_DNA"/>
</dbReference>
<organism evidence="7 8">
    <name type="scientific">Emticicia oligotrophica (strain DSM 17448 / CIP 109782 / MTCC 6937 / GPTSA100-15)</name>
    <dbReference type="NCBI Taxonomy" id="929562"/>
    <lineage>
        <taxon>Bacteria</taxon>
        <taxon>Pseudomonadati</taxon>
        <taxon>Bacteroidota</taxon>
        <taxon>Cytophagia</taxon>
        <taxon>Cytophagales</taxon>
        <taxon>Leadbetterellaceae</taxon>
        <taxon>Emticicia</taxon>
    </lineage>
</organism>
<evidence type="ECO:0000256" key="2">
    <source>
        <dbReference type="ARBA" id="ARBA00022723"/>
    </source>
</evidence>
<feature type="transmembrane region" description="Helical" evidence="5">
    <location>
        <begin position="109"/>
        <end position="127"/>
    </location>
</feature>
<keyword evidence="5" id="KW-0812">Transmembrane</keyword>
<keyword evidence="5" id="KW-1133">Transmembrane helix</keyword>
<dbReference type="PANTHER" id="PTHR35889">
    <property type="entry name" value="CYCLOINULO-OLIGOSACCHARIDE FRUCTANOTRANSFERASE-RELATED"/>
    <property type="match status" value="1"/>
</dbReference>
<dbReference type="Proteomes" id="UP000002875">
    <property type="component" value="Chromosome"/>
</dbReference>
<feature type="transmembrane region" description="Helical" evidence="5">
    <location>
        <begin position="7"/>
        <end position="25"/>
    </location>
</feature>
<keyword evidence="5" id="KW-0472">Membrane</keyword>
<dbReference type="InterPro" id="IPR032675">
    <property type="entry name" value="LRR_dom_sf"/>
</dbReference>
<dbReference type="Gene3D" id="1.10.760.10">
    <property type="entry name" value="Cytochrome c-like domain"/>
    <property type="match status" value="1"/>
</dbReference>
<feature type="domain" description="Cytochrome c" evidence="6">
    <location>
        <begin position="178"/>
        <end position="273"/>
    </location>
</feature>
<evidence type="ECO:0000256" key="3">
    <source>
        <dbReference type="ARBA" id="ARBA00023004"/>
    </source>
</evidence>
<dbReference type="InterPro" id="IPR036909">
    <property type="entry name" value="Cyt_c-like_dom_sf"/>
</dbReference>
<reference evidence="7 8" key="1">
    <citation type="submission" date="2011-07" db="EMBL/GenBank/DDBJ databases">
        <title>The complete genome of chromosome of Emticicia oligotrophica DSM 17448.</title>
        <authorList>
            <consortium name="US DOE Joint Genome Institute (JGI-PGF)"/>
            <person name="Lucas S."/>
            <person name="Han J."/>
            <person name="Lapidus A."/>
            <person name="Bruce D."/>
            <person name="Goodwin L."/>
            <person name="Pitluck S."/>
            <person name="Peters L."/>
            <person name="Kyrpides N."/>
            <person name="Mavromatis K."/>
            <person name="Ivanova N."/>
            <person name="Ovchinnikova G."/>
            <person name="Teshima H."/>
            <person name="Detter J.C."/>
            <person name="Tapia R."/>
            <person name="Han C."/>
            <person name="Land M."/>
            <person name="Hauser L."/>
            <person name="Markowitz V."/>
            <person name="Cheng J.-F."/>
            <person name="Hugenholtz P."/>
            <person name="Woyke T."/>
            <person name="Wu D."/>
            <person name="Tindall B."/>
            <person name="Pomrenke H."/>
            <person name="Brambilla E."/>
            <person name="Klenk H.-P."/>
            <person name="Eisen J.A."/>
        </authorList>
    </citation>
    <scope>NUCLEOTIDE SEQUENCE [LARGE SCALE GENOMIC DNA]</scope>
    <source>
        <strain evidence="7 8">DSM 17448</strain>
    </source>
</reference>
<keyword evidence="7" id="KW-0413">Isomerase</keyword>
<evidence type="ECO:0000256" key="5">
    <source>
        <dbReference type="SAM" id="Phobius"/>
    </source>
</evidence>
<dbReference type="RefSeq" id="WP_015029094.1">
    <property type="nucleotide sequence ID" value="NC_018748.1"/>
</dbReference>
<dbReference type="Gene3D" id="3.80.10.10">
    <property type="entry name" value="Ribonuclease Inhibitor"/>
    <property type="match status" value="1"/>
</dbReference>
<dbReference type="PANTHER" id="PTHR35889:SF3">
    <property type="entry name" value="F-BOX DOMAIN-CONTAINING PROTEIN"/>
    <property type="match status" value="1"/>
</dbReference>
<dbReference type="SUPFAM" id="SSF52047">
    <property type="entry name" value="RNI-like"/>
    <property type="match status" value="1"/>
</dbReference>
<accession>A0ABM5N1R6</accession>
<proteinExistence type="predicted"/>
<dbReference type="InterPro" id="IPR011429">
    <property type="entry name" value="Cyt_c_Planctomycete-type"/>
</dbReference>
<evidence type="ECO:0000256" key="4">
    <source>
        <dbReference type="PROSITE-ProRule" id="PRU00433"/>
    </source>
</evidence>
<feature type="transmembrane region" description="Helical" evidence="5">
    <location>
        <begin position="74"/>
        <end position="97"/>
    </location>
</feature>
<dbReference type="InterPro" id="IPR026876">
    <property type="entry name" value="Fn3_assoc_repeat"/>
</dbReference>
<dbReference type="Pfam" id="PF07635">
    <property type="entry name" value="PSCyt1"/>
    <property type="match status" value="1"/>
</dbReference>
<keyword evidence="1 4" id="KW-0349">Heme</keyword>
<dbReference type="Pfam" id="PF13287">
    <property type="entry name" value="Fn3_assoc"/>
    <property type="match status" value="1"/>
</dbReference>